<sequence>MAGTEPAVSSMRGKSGARSDLEELTSSLRVALAGAWNLWPTQTEHHPLTGEDKNPGIRGGFEGGQAQARYRDINVYMAQAVRRMRDCAVGENNNNGSVITSVSTFMNSEDLDGLDQVAHALAAASRSSTCPSHDHHHRTVDPIGLPSLDSKRKVSVWLSTASLPGAHDEYDDDVVKSVKADLLEFFGFLGLGAAATTSLPRPSPSAGSGHRRESSWEAASLAGCSYTVLSGGRSPSRSSSFLVLEAADALC</sequence>
<gene>
    <name evidence="2" type="ORF">HKI87_07g46060</name>
</gene>
<name>A0AAX4PBA5_9CHLO</name>
<evidence type="ECO:0000256" key="1">
    <source>
        <dbReference type="SAM" id="MobiDB-lite"/>
    </source>
</evidence>
<dbReference type="AlphaFoldDB" id="A0AAX4PBA5"/>
<dbReference type="EMBL" id="CP151507">
    <property type="protein sequence ID" value="WZN63061.1"/>
    <property type="molecule type" value="Genomic_DNA"/>
</dbReference>
<organism evidence="2 3">
    <name type="scientific">Chloropicon roscoffensis</name>
    <dbReference type="NCBI Taxonomy" id="1461544"/>
    <lineage>
        <taxon>Eukaryota</taxon>
        <taxon>Viridiplantae</taxon>
        <taxon>Chlorophyta</taxon>
        <taxon>Chloropicophyceae</taxon>
        <taxon>Chloropicales</taxon>
        <taxon>Chloropicaceae</taxon>
        <taxon>Chloropicon</taxon>
    </lineage>
</organism>
<evidence type="ECO:0000313" key="2">
    <source>
        <dbReference type="EMBL" id="WZN63061.1"/>
    </source>
</evidence>
<evidence type="ECO:0000313" key="3">
    <source>
        <dbReference type="Proteomes" id="UP001472866"/>
    </source>
</evidence>
<reference evidence="2 3" key="1">
    <citation type="submission" date="2024-03" db="EMBL/GenBank/DDBJ databases">
        <title>Complete genome sequence of the green alga Chloropicon roscoffensis RCC1871.</title>
        <authorList>
            <person name="Lemieux C."/>
            <person name="Pombert J.-F."/>
            <person name="Otis C."/>
            <person name="Turmel M."/>
        </authorList>
    </citation>
    <scope>NUCLEOTIDE SEQUENCE [LARGE SCALE GENOMIC DNA]</scope>
    <source>
        <strain evidence="2 3">RCC1871</strain>
    </source>
</reference>
<dbReference type="Proteomes" id="UP001472866">
    <property type="component" value="Chromosome 07"/>
</dbReference>
<accession>A0AAX4PBA5</accession>
<proteinExistence type="predicted"/>
<keyword evidence="3" id="KW-1185">Reference proteome</keyword>
<protein>
    <submittedName>
        <fullName evidence="2">Uncharacterized protein</fullName>
    </submittedName>
</protein>
<feature type="region of interest" description="Disordered" evidence="1">
    <location>
        <begin position="1"/>
        <end position="20"/>
    </location>
</feature>